<dbReference type="SUPFAM" id="SSF55920">
    <property type="entry name" value="Creatinase/aminopeptidase"/>
    <property type="match status" value="1"/>
</dbReference>
<dbReference type="InterPro" id="IPR029149">
    <property type="entry name" value="Creatin/AminoP/Spt16_N"/>
</dbReference>
<dbReference type="AlphaFoldDB" id="A0A1L8QVC5"/>
<dbReference type="Gene3D" id="3.90.230.10">
    <property type="entry name" value="Creatinase/methionine aminopeptidase superfamily"/>
    <property type="match status" value="1"/>
</dbReference>
<feature type="domain" description="Peptidase M24" evidence="4">
    <location>
        <begin position="149"/>
        <end position="350"/>
    </location>
</feature>
<keyword evidence="7" id="KW-1185">Reference proteome</keyword>
<comment type="cofactor">
    <cofactor evidence="1">
        <name>Mn(2+)</name>
        <dbReference type="ChEBI" id="CHEBI:29035"/>
    </cofactor>
</comment>
<evidence type="ECO:0000313" key="6">
    <source>
        <dbReference type="EMBL" id="OJG11453.1"/>
    </source>
</evidence>
<evidence type="ECO:0000256" key="3">
    <source>
        <dbReference type="ARBA" id="ARBA00023211"/>
    </source>
</evidence>
<gene>
    <name evidence="6" type="ORF">RU93_GL001448</name>
</gene>
<dbReference type="RefSeq" id="WP_071874194.1">
    <property type="nucleotide sequence ID" value="NZ_JBHSHF010000014.1"/>
</dbReference>
<sequence>MNIQKINELKEWLNEQKIPLAYISNPQSIAYLTGYHSDPHERVLALFISLDQEPFLFTPALEVEAAKKSPWNQDVVGYLDTEEPFKIIAKEILLRYGSPQICALEKAALSVDRYEELTSYFPNTAFTSDISPFMQQMQLIKTPNEISGLLEAGSWADVAFEVGFSAIQAGISEQEIVAEIEYQLKRKGVSQMSFDTMVLTGSRAADPHGTPNQTRLVDHSFVLFDLGVVWNGYCSDATRTVAYKEPTAFQEEIYALVLKAQLAAQEAVKPGITASQLDKVARDVIEDAGYGSYFNHRLGHGIGTSVHEFPSIVEGNDLVIKEGMCFSIEPGIYIPNQVGVRIEDCVYVTKDGCLPFTKTTKELTIIGG</sequence>
<dbReference type="STRING" id="328396.RU93_GL001448"/>
<dbReference type="Proteomes" id="UP000182149">
    <property type="component" value="Unassembled WGS sequence"/>
</dbReference>
<accession>A0A1L8QVC5</accession>
<dbReference type="SUPFAM" id="SSF53092">
    <property type="entry name" value="Creatinase/prolidase N-terminal domain"/>
    <property type="match status" value="1"/>
</dbReference>
<dbReference type="EMBL" id="JXKD01000003">
    <property type="protein sequence ID" value="OJG11453.1"/>
    <property type="molecule type" value="Genomic_DNA"/>
</dbReference>
<name>A0A1L8QVC5_9ENTE</name>
<organism evidence="6 7">
    <name type="scientific">Enterococcus aquimarinus</name>
    <dbReference type="NCBI Taxonomy" id="328396"/>
    <lineage>
        <taxon>Bacteria</taxon>
        <taxon>Bacillati</taxon>
        <taxon>Bacillota</taxon>
        <taxon>Bacilli</taxon>
        <taxon>Lactobacillales</taxon>
        <taxon>Enterococcaceae</taxon>
        <taxon>Enterococcus</taxon>
    </lineage>
</organism>
<dbReference type="InterPro" id="IPR000994">
    <property type="entry name" value="Pept_M24"/>
</dbReference>
<dbReference type="Pfam" id="PF00557">
    <property type="entry name" value="Peptidase_M24"/>
    <property type="match status" value="1"/>
</dbReference>
<evidence type="ECO:0000259" key="4">
    <source>
        <dbReference type="Pfam" id="PF00557"/>
    </source>
</evidence>
<feature type="domain" description="Creatinase N-terminal" evidence="5">
    <location>
        <begin position="6"/>
        <end position="135"/>
    </location>
</feature>
<dbReference type="PANTHER" id="PTHR46112">
    <property type="entry name" value="AMINOPEPTIDASE"/>
    <property type="match status" value="1"/>
</dbReference>
<dbReference type="Gene3D" id="3.40.350.10">
    <property type="entry name" value="Creatinase/prolidase N-terminal domain"/>
    <property type="match status" value="1"/>
</dbReference>
<evidence type="ECO:0000313" key="7">
    <source>
        <dbReference type="Proteomes" id="UP000182149"/>
    </source>
</evidence>
<dbReference type="Pfam" id="PF01321">
    <property type="entry name" value="Creatinase_N"/>
    <property type="match status" value="1"/>
</dbReference>
<dbReference type="CDD" id="cd01092">
    <property type="entry name" value="APP-like"/>
    <property type="match status" value="1"/>
</dbReference>
<evidence type="ECO:0000256" key="2">
    <source>
        <dbReference type="ARBA" id="ARBA00008766"/>
    </source>
</evidence>
<reference evidence="6 7" key="1">
    <citation type="submission" date="2014-12" db="EMBL/GenBank/DDBJ databases">
        <title>Draft genome sequences of 29 type strains of Enterococci.</title>
        <authorList>
            <person name="Zhong Z."/>
            <person name="Sun Z."/>
            <person name="Liu W."/>
            <person name="Zhang W."/>
            <person name="Zhang H."/>
        </authorList>
    </citation>
    <scope>NUCLEOTIDE SEQUENCE [LARGE SCALE GENOMIC DNA]</scope>
    <source>
        <strain evidence="6 7">DSM 17690</strain>
    </source>
</reference>
<proteinExistence type="inferred from homology"/>
<protein>
    <submittedName>
        <fullName evidence="6">Xaa-Pro dipeptidase</fullName>
    </submittedName>
</protein>
<comment type="similarity">
    <text evidence="2">Belongs to the peptidase M24B family.</text>
</comment>
<evidence type="ECO:0000259" key="5">
    <source>
        <dbReference type="Pfam" id="PF01321"/>
    </source>
</evidence>
<dbReference type="InterPro" id="IPR050659">
    <property type="entry name" value="Peptidase_M24B"/>
</dbReference>
<keyword evidence="3" id="KW-0464">Manganese</keyword>
<dbReference type="OrthoDB" id="9806388at2"/>
<comment type="caution">
    <text evidence="6">The sequence shown here is derived from an EMBL/GenBank/DDBJ whole genome shotgun (WGS) entry which is preliminary data.</text>
</comment>
<dbReference type="InterPro" id="IPR000587">
    <property type="entry name" value="Creatinase_N"/>
</dbReference>
<dbReference type="InterPro" id="IPR036005">
    <property type="entry name" value="Creatinase/aminopeptidase-like"/>
</dbReference>
<dbReference type="PANTHER" id="PTHR46112:SF10">
    <property type="entry name" value="DIPEPTIDASE YKVY-RELATED"/>
    <property type="match status" value="1"/>
</dbReference>
<evidence type="ECO:0000256" key="1">
    <source>
        <dbReference type="ARBA" id="ARBA00001936"/>
    </source>
</evidence>